<keyword evidence="1" id="KW-1133">Transmembrane helix</keyword>
<dbReference type="Proteomes" id="UP000183385">
    <property type="component" value="Unassembled WGS sequence"/>
</dbReference>
<dbReference type="RefSeq" id="WP_074977459.1">
    <property type="nucleotide sequence ID" value="NZ_FOLS01000003.1"/>
</dbReference>
<keyword evidence="1" id="KW-0812">Transmembrane</keyword>
<dbReference type="AlphaFoldDB" id="A0AAQ1KE17"/>
<feature type="transmembrane region" description="Helical" evidence="1">
    <location>
        <begin position="12"/>
        <end position="38"/>
    </location>
</feature>
<keyword evidence="1" id="KW-0472">Membrane</keyword>
<dbReference type="InterPro" id="IPR012902">
    <property type="entry name" value="N_methyl_site"/>
</dbReference>
<sequence>MSRARFWRHKQDGLTLVELMIAMTLSLLLILGVIQVFLSARQTYSTNDAASRMQESGRFALTFISNSVRLGGYLEPGSLLPKPMPVQGPNCPGPDDTPCTSNGTGTASDTLAVAYQAPQDSSDGNKRRDCAGTEVTTANANKVLVNVFRIHNGNLSCSSYFLGETAWLTQDQDLVPGIDSMQILYGISTDGNPDSVTRYVSANRVSRWSDVKAVRVAVLANSQSNVTPKPPQRNYYLLDAPPLSPNDSLARQIFSTTIQLKNTY</sequence>
<proteinExistence type="predicted"/>
<dbReference type="Pfam" id="PF16074">
    <property type="entry name" value="PilW"/>
    <property type="match status" value="1"/>
</dbReference>
<dbReference type="GO" id="GO:0043683">
    <property type="term" value="P:type IV pilus assembly"/>
    <property type="evidence" value="ECO:0007669"/>
    <property type="project" value="InterPro"/>
</dbReference>
<gene>
    <name evidence="2" type="ORF">SAMN05216577_10390</name>
</gene>
<keyword evidence="3" id="KW-1185">Reference proteome</keyword>
<evidence type="ECO:0000313" key="2">
    <source>
        <dbReference type="EMBL" id="SFC15044.1"/>
    </source>
</evidence>
<organism evidence="2 3">
    <name type="scientific">Pseudomonas citronellolis</name>
    <dbReference type="NCBI Taxonomy" id="53408"/>
    <lineage>
        <taxon>Bacteria</taxon>
        <taxon>Pseudomonadati</taxon>
        <taxon>Pseudomonadota</taxon>
        <taxon>Gammaproteobacteria</taxon>
        <taxon>Pseudomonadales</taxon>
        <taxon>Pseudomonadaceae</taxon>
        <taxon>Pseudomonas</taxon>
    </lineage>
</organism>
<dbReference type="NCBIfam" id="TIGR02532">
    <property type="entry name" value="IV_pilin_GFxxxE"/>
    <property type="match status" value="1"/>
</dbReference>
<reference evidence="2 3" key="1">
    <citation type="submission" date="2016-10" db="EMBL/GenBank/DDBJ databases">
        <authorList>
            <person name="Varghese N."/>
            <person name="Submissions S."/>
        </authorList>
    </citation>
    <scope>NUCLEOTIDE SEQUENCE [LARGE SCALE GENOMIC DNA]</scope>
    <source>
        <strain evidence="2 3">LMG 18378</strain>
    </source>
</reference>
<dbReference type="EMBL" id="FOLS01000003">
    <property type="protein sequence ID" value="SFC15044.1"/>
    <property type="molecule type" value="Genomic_DNA"/>
</dbReference>
<protein>
    <submittedName>
        <fullName evidence="2">Type IV pilus assembly protein PilW</fullName>
    </submittedName>
</protein>
<name>A0AAQ1KE17_9PSED</name>
<comment type="caution">
    <text evidence="2">The sequence shown here is derived from an EMBL/GenBank/DDBJ whole genome shotgun (WGS) entry which is preliminary data.</text>
</comment>
<dbReference type="InterPro" id="IPR032092">
    <property type="entry name" value="PilW"/>
</dbReference>
<evidence type="ECO:0000256" key="1">
    <source>
        <dbReference type="SAM" id="Phobius"/>
    </source>
</evidence>
<dbReference type="Pfam" id="PF07963">
    <property type="entry name" value="N_methyl"/>
    <property type="match status" value="1"/>
</dbReference>
<evidence type="ECO:0000313" key="3">
    <source>
        <dbReference type="Proteomes" id="UP000183385"/>
    </source>
</evidence>
<accession>A0AAQ1KE17</accession>